<dbReference type="EC" id="3.1.26.4" evidence="6"/>
<keyword evidence="9" id="KW-0479">Metal-binding</keyword>
<dbReference type="Pfam" id="PF00075">
    <property type="entry name" value="RNase_H"/>
    <property type="match status" value="1"/>
</dbReference>
<evidence type="ECO:0000256" key="6">
    <source>
        <dbReference type="ARBA" id="ARBA00012180"/>
    </source>
</evidence>
<keyword evidence="10" id="KW-0255">Endonuclease</keyword>
<evidence type="ECO:0000256" key="7">
    <source>
        <dbReference type="ARBA" id="ARBA00017721"/>
    </source>
</evidence>
<keyword evidence="11" id="KW-0378">Hydrolase</keyword>
<organism evidence="15 16">
    <name type="scientific">Oleispira antarctica</name>
    <dbReference type="NCBI Taxonomy" id="188908"/>
    <lineage>
        <taxon>Bacteria</taxon>
        <taxon>Pseudomonadati</taxon>
        <taxon>Pseudomonadota</taxon>
        <taxon>Gammaproteobacteria</taxon>
        <taxon>Oceanospirillales</taxon>
        <taxon>Oceanospirillaceae</taxon>
        <taxon>Oleispira</taxon>
    </lineage>
</organism>
<dbReference type="InterPro" id="IPR022892">
    <property type="entry name" value="RNaseHI"/>
</dbReference>
<keyword evidence="12" id="KW-0460">Magnesium</keyword>
<accession>A0A1Y5H9Y5</accession>
<reference evidence="16" key="1">
    <citation type="journal article" date="2017" name="Proc. Natl. Acad. Sci. U.S.A.">
        <title>Simulation of Deepwater Horizon oil plume reveals substrate specialization within a complex community of hydrocarbon degraders.</title>
        <authorList>
            <person name="Hu P."/>
            <person name="Dubinsky E.A."/>
            <person name="Probst A.J."/>
            <person name="Wang J."/>
            <person name="Sieber C.M.K."/>
            <person name="Tom L.M."/>
            <person name="Gardinali P."/>
            <person name="Banfield J.F."/>
            <person name="Atlas R.M."/>
            <person name="Andersen G.L."/>
        </authorList>
    </citation>
    <scope>NUCLEOTIDE SEQUENCE [LARGE SCALE GENOMIC DNA]</scope>
</reference>
<dbReference type="PIRSF" id="PIRSF036852">
    <property type="entry name" value="Ribonuclease_H1_euk"/>
    <property type="match status" value="1"/>
</dbReference>
<sequence>MAKKFYVIWIGREPGIYSDWPTAQKQIMKFSGAKYKSFPTKAEAEAAFSGGAVSSSSKASSSSSAGMGSSRTNKSKNLSAPPIKTDVVIYCDGGCDPNPGKAGSGVAVYQNDQLIQLWYGIYNPNGTNNTAELNALFYSLQLAQHATKQGLSAQVLCDSMYSIQCIRDWAEGWEKNGWKKKTGEIKNLEIIKQAYALYNEIKDAVLLSHVKAHAGTEGNELADRMTMVAVARKDPAWAQYEKDPSTGFDIPALLKMRAG</sequence>
<comment type="function">
    <text evidence="3">Endonuclease that specifically degrades the RNA of RNA-DNA hybrids.</text>
</comment>
<evidence type="ECO:0000256" key="13">
    <source>
        <dbReference type="SAM" id="MobiDB-lite"/>
    </source>
</evidence>
<dbReference type="InterPro" id="IPR050092">
    <property type="entry name" value="RNase_H"/>
</dbReference>
<gene>
    <name evidence="15" type="ORF">A9R00_12760</name>
</gene>
<evidence type="ECO:0000256" key="4">
    <source>
        <dbReference type="ARBA" id="ARBA00005300"/>
    </source>
</evidence>
<evidence type="ECO:0000256" key="3">
    <source>
        <dbReference type="ARBA" id="ARBA00004065"/>
    </source>
</evidence>
<evidence type="ECO:0000256" key="5">
    <source>
        <dbReference type="ARBA" id="ARBA00011245"/>
    </source>
</evidence>
<dbReference type="SUPFAM" id="SSF53098">
    <property type="entry name" value="Ribonuclease H-like"/>
    <property type="match status" value="1"/>
</dbReference>
<evidence type="ECO:0000256" key="2">
    <source>
        <dbReference type="ARBA" id="ARBA00001946"/>
    </source>
</evidence>
<evidence type="ECO:0000313" key="15">
    <source>
        <dbReference type="EMBL" id="OUS34031.1"/>
    </source>
</evidence>
<dbReference type="AlphaFoldDB" id="A0A1Y5H9Y5"/>
<evidence type="ECO:0000259" key="14">
    <source>
        <dbReference type="PROSITE" id="PS50879"/>
    </source>
</evidence>
<keyword evidence="8" id="KW-0540">Nuclease</keyword>
<dbReference type="InterPro" id="IPR011320">
    <property type="entry name" value="RNase_H1_N"/>
</dbReference>
<feature type="region of interest" description="Disordered" evidence="13">
    <location>
        <begin position="53"/>
        <end position="79"/>
    </location>
</feature>
<evidence type="ECO:0000256" key="12">
    <source>
        <dbReference type="ARBA" id="ARBA00022842"/>
    </source>
</evidence>
<dbReference type="PANTHER" id="PTHR10642:SF26">
    <property type="entry name" value="RIBONUCLEASE H1"/>
    <property type="match status" value="1"/>
</dbReference>
<dbReference type="InterPro" id="IPR012337">
    <property type="entry name" value="RNaseH-like_sf"/>
</dbReference>
<dbReference type="InterPro" id="IPR002156">
    <property type="entry name" value="RNaseH_domain"/>
</dbReference>
<dbReference type="CDD" id="cd09278">
    <property type="entry name" value="RNase_HI_prokaryote_like"/>
    <property type="match status" value="1"/>
</dbReference>
<feature type="compositionally biased region" description="Low complexity" evidence="13">
    <location>
        <begin position="53"/>
        <end position="70"/>
    </location>
</feature>
<dbReference type="GO" id="GO:0004523">
    <property type="term" value="F:RNA-DNA hybrid ribonuclease activity"/>
    <property type="evidence" value="ECO:0007669"/>
    <property type="project" value="UniProtKB-EC"/>
</dbReference>
<comment type="cofactor">
    <cofactor evidence="2">
        <name>Mg(2+)</name>
        <dbReference type="ChEBI" id="CHEBI:18420"/>
    </cofactor>
</comment>
<dbReference type="PANTHER" id="PTHR10642">
    <property type="entry name" value="RIBONUCLEASE H1"/>
    <property type="match status" value="1"/>
</dbReference>
<dbReference type="Proteomes" id="UP000227088">
    <property type="component" value="Unassembled WGS sequence"/>
</dbReference>
<dbReference type="GO" id="GO:0003676">
    <property type="term" value="F:nucleic acid binding"/>
    <property type="evidence" value="ECO:0007669"/>
    <property type="project" value="InterPro"/>
</dbReference>
<dbReference type="Gene3D" id="3.30.420.10">
    <property type="entry name" value="Ribonuclease H-like superfamily/Ribonuclease H"/>
    <property type="match status" value="1"/>
</dbReference>
<dbReference type="Gene3D" id="3.40.970.10">
    <property type="entry name" value="Ribonuclease H1, N-terminal domain"/>
    <property type="match status" value="1"/>
</dbReference>
<comment type="subunit">
    <text evidence="5">Monomer.</text>
</comment>
<dbReference type="GO" id="GO:0043137">
    <property type="term" value="P:DNA replication, removal of RNA primer"/>
    <property type="evidence" value="ECO:0007669"/>
    <property type="project" value="TreeGrafter"/>
</dbReference>
<dbReference type="InterPro" id="IPR036397">
    <property type="entry name" value="RNaseH_sf"/>
</dbReference>
<dbReference type="InterPro" id="IPR037056">
    <property type="entry name" value="RNase_H1_N_sf"/>
</dbReference>
<dbReference type="Pfam" id="PF01693">
    <property type="entry name" value="Cauli_VI"/>
    <property type="match status" value="1"/>
</dbReference>
<proteinExistence type="inferred from homology"/>
<dbReference type="GO" id="GO:0000287">
    <property type="term" value="F:magnesium ion binding"/>
    <property type="evidence" value="ECO:0007669"/>
    <property type="project" value="InterPro"/>
</dbReference>
<evidence type="ECO:0000256" key="9">
    <source>
        <dbReference type="ARBA" id="ARBA00022723"/>
    </source>
</evidence>
<feature type="domain" description="RNase H type-1" evidence="14">
    <location>
        <begin position="83"/>
        <end position="231"/>
    </location>
</feature>
<evidence type="ECO:0000256" key="8">
    <source>
        <dbReference type="ARBA" id="ARBA00022722"/>
    </source>
</evidence>
<comment type="catalytic activity">
    <reaction evidence="1">
        <text>Endonucleolytic cleavage to 5'-phosphomonoester.</text>
        <dbReference type="EC" id="3.1.26.4"/>
    </reaction>
</comment>
<evidence type="ECO:0000256" key="1">
    <source>
        <dbReference type="ARBA" id="ARBA00000077"/>
    </source>
</evidence>
<comment type="similarity">
    <text evidence="4">Belongs to the RNase H family.</text>
</comment>
<dbReference type="EMBL" id="MABE01000730">
    <property type="protein sequence ID" value="OUS34031.1"/>
    <property type="molecule type" value="Genomic_DNA"/>
</dbReference>
<evidence type="ECO:0000313" key="16">
    <source>
        <dbReference type="Proteomes" id="UP000227088"/>
    </source>
</evidence>
<dbReference type="FunFam" id="3.40.970.10:FF:000002">
    <property type="entry name" value="Ribonuclease H"/>
    <property type="match status" value="1"/>
</dbReference>
<evidence type="ECO:0000256" key="10">
    <source>
        <dbReference type="ARBA" id="ARBA00022759"/>
    </source>
</evidence>
<dbReference type="InterPro" id="IPR009027">
    <property type="entry name" value="Ribosomal_bL9/RNase_H1_N"/>
</dbReference>
<protein>
    <recommendedName>
        <fullName evidence="7">Ribonuclease H</fullName>
        <ecNumber evidence="6">3.1.26.4</ecNumber>
    </recommendedName>
</protein>
<evidence type="ECO:0000256" key="11">
    <source>
        <dbReference type="ARBA" id="ARBA00022801"/>
    </source>
</evidence>
<dbReference type="SUPFAM" id="SSF55658">
    <property type="entry name" value="L9 N-domain-like"/>
    <property type="match status" value="1"/>
</dbReference>
<name>A0A1Y5H9Y5_OLEAN</name>
<dbReference type="InterPro" id="IPR017067">
    <property type="entry name" value="RNase_H1_euk"/>
</dbReference>
<comment type="caution">
    <text evidence="15">The sequence shown here is derived from an EMBL/GenBank/DDBJ whole genome shotgun (WGS) entry which is preliminary data.</text>
</comment>
<dbReference type="PROSITE" id="PS50879">
    <property type="entry name" value="RNASE_H_1"/>
    <property type="match status" value="1"/>
</dbReference>